<feature type="compositionally biased region" description="Basic and acidic residues" evidence="10">
    <location>
        <begin position="274"/>
        <end position="287"/>
    </location>
</feature>
<dbReference type="AlphaFoldDB" id="A0A177CBC5"/>
<proteinExistence type="inferred from homology"/>
<reference evidence="11 12" key="1">
    <citation type="submission" date="2016-05" db="EMBL/GenBank/DDBJ databases">
        <title>Comparative analysis of secretome profiles of manganese(II)-oxidizing ascomycete fungi.</title>
        <authorList>
            <consortium name="DOE Joint Genome Institute"/>
            <person name="Zeiner C.A."/>
            <person name="Purvine S.O."/>
            <person name="Zink E.M."/>
            <person name="Wu S."/>
            <person name="Pasa-Tolic L."/>
            <person name="Chaput D.L."/>
            <person name="Haridas S."/>
            <person name="Grigoriev I.V."/>
            <person name="Santelli C.M."/>
            <person name="Hansel C.M."/>
        </authorList>
    </citation>
    <scope>NUCLEOTIDE SEQUENCE [LARGE SCALE GENOMIC DNA]</scope>
    <source>
        <strain evidence="11 12">AP3s5-JAC2a</strain>
    </source>
</reference>
<gene>
    <name evidence="11" type="ORF">CC84DRAFT_886942</name>
</gene>
<evidence type="ECO:0000256" key="5">
    <source>
        <dbReference type="ARBA" id="ARBA00022776"/>
    </source>
</evidence>
<feature type="compositionally biased region" description="Polar residues" evidence="10">
    <location>
        <begin position="180"/>
        <end position="191"/>
    </location>
</feature>
<accession>A0A177CBC5</accession>
<name>A0A177CBC5_9PLEO</name>
<dbReference type="GeneID" id="28771282"/>
<keyword evidence="12" id="KW-1185">Reference proteome</keyword>
<dbReference type="GO" id="GO:0051382">
    <property type="term" value="P:kinetochore assembly"/>
    <property type="evidence" value="ECO:0007669"/>
    <property type="project" value="TreeGrafter"/>
</dbReference>
<keyword evidence="7" id="KW-0175">Coiled coil</keyword>
<feature type="region of interest" description="Disordered" evidence="10">
    <location>
        <begin position="328"/>
        <end position="353"/>
    </location>
</feature>
<feature type="region of interest" description="Disordered" evidence="10">
    <location>
        <begin position="180"/>
        <end position="201"/>
    </location>
</feature>
<evidence type="ECO:0000256" key="10">
    <source>
        <dbReference type="SAM" id="MobiDB-lite"/>
    </source>
</evidence>
<evidence type="ECO:0000313" key="11">
    <source>
        <dbReference type="EMBL" id="OAG04087.1"/>
    </source>
</evidence>
<dbReference type="Pfam" id="PF05859">
    <property type="entry name" value="Mis12"/>
    <property type="match status" value="1"/>
</dbReference>
<comment type="subcellular location">
    <subcellularLocation>
        <location evidence="1">Chromosome</location>
        <location evidence="1">Centromere</location>
        <location evidence="1">Kinetochore</location>
    </subcellularLocation>
</comment>
<keyword evidence="4" id="KW-0132">Cell division</keyword>
<dbReference type="OrthoDB" id="1884855at2759"/>
<dbReference type="EMBL" id="KV441554">
    <property type="protein sequence ID" value="OAG04087.1"/>
    <property type="molecule type" value="Genomic_DNA"/>
</dbReference>
<keyword evidence="5" id="KW-0498">Mitosis</keyword>
<feature type="region of interest" description="Disordered" evidence="10">
    <location>
        <begin position="266"/>
        <end position="287"/>
    </location>
</feature>
<dbReference type="GO" id="GO:0000070">
    <property type="term" value="P:mitotic sister chromatid segregation"/>
    <property type="evidence" value="ECO:0007669"/>
    <property type="project" value="TreeGrafter"/>
</dbReference>
<dbReference type="InParanoid" id="A0A177CBC5"/>
<dbReference type="GO" id="GO:0005634">
    <property type="term" value="C:nucleus"/>
    <property type="evidence" value="ECO:0007669"/>
    <property type="project" value="InterPro"/>
</dbReference>
<evidence type="ECO:0000256" key="4">
    <source>
        <dbReference type="ARBA" id="ARBA00022618"/>
    </source>
</evidence>
<organism evidence="11 12">
    <name type="scientific">Paraphaeosphaeria sporulosa</name>
    <dbReference type="NCBI Taxonomy" id="1460663"/>
    <lineage>
        <taxon>Eukaryota</taxon>
        <taxon>Fungi</taxon>
        <taxon>Dikarya</taxon>
        <taxon>Ascomycota</taxon>
        <taxon>Pezizomycotina</taxon>
        <taxon>Dothideomycetes</taxon>
        <taxon>Pleosporomycetidae</taxon>
        <taxon>Pleosporales</taxon>
        <taxon>Massarineae</taxon>
        <taxon>Didymosphaeriaceae</taxon>
        <taxon>Paraphaeosphaeria</taxon>
    </lineage>
</organism>
<protein>
    <recommendedName>
        <fullName evidence="13">Mis12-domain-containing protein</fullName>
    </recommendedName>
</protein>
<dbReference type="GO" id="GO:0000444">
    <property type="term" value="C:MIS12/MIND type complex"/>
    <property type="evidence" value="ECO:0007669"/>
    <property type="project" value="TreeGrafter"/>
</dbReference>
<dbReference type="PANTHER" id="PTHR14527">
    <property type="entry name" value="PROTEIN MIS12 HOMOLOG"/>
    <property type="match status" value="1"/>
</dbReference>
<feature type="compositionally biased region" description="Basic and acidic residues" evidence="10">
    <location>
        <begin position="332"/>
        <end position="353"/>
    </location>
</feature>
<keyword evidence="3" id="KW-0158">Chromosome</keyword>
<dbReference type="GO" id="GO:0051301">
    <property type="term" value="P:cell division"/>
    <property type="evidence" value="ECO:0007669"/>
    <property type="project" value="UniProtKB-KW"/>
</dbReference>
<evidence type="ECO:0000256" key="2">
    <source>
        <dbReference type="ARBA" id="ARBA00008643"/>
    </source>
</evidence>
<keyword evidence="9" id="KW-0137">Centromere</keyword>
<evidence type="ECO:0008006" key="13">
    <source>
        <dbReference type="Google" id="ProtNLM"/>
    </source>
</evidence>
<keyword evidence="8" id="KW-0131">Cell cycle</keyword>
<evidence type="ECO:0000256" key="1">
    <source>
        <dbReference type="ARBA" id="ARBA00004629"/>
    </source>
</evidence>
<sequence>MASAKQSENLLLTEHFTWPPISLIDDIINTVNDSLYSCNDSLETGMLSAPPAQLGFLPQNPEEGEERVAERARLEIEEGAQKLETLMVDAVDRNFDRLEIWTLRNVLCLPKEEGFEGWVRLGHYEGLKIPTAENELTPEALYALRRKLVETEKLHAALAAEKKRNEVQIARLRALLVPPTQRQAPRASTASAAEEKENTERETAPFAFLTHHPAAQTLGVQPLPASISSAKPETRTPLTTHTTFTTTQLPHLRQLLASLKPHLASTALPSGKAGETEERAKERRSYIESQSRRVLERRGVDTRDGVEGVIDGNRVRGDEVRALEGVVGGLKGGEKGKGGEVEEVGEGDRMDVD</sequence>
<dbReference type="PANTHER" id="PTHR14527:SF2">
    <property type="entry name" value="PROTEIN MIS12 HOMOLOG"/>
    <property type="match status" value="1"/>
</dbReference>
<evidence type="ECO:0000256" key="7">
    <source>
        <dbReference type="ARBA" id="ARBA00023054"/>
    </source>
</evidence>
<evidence type="ECO:0000256" key="8">
    <source>
        <dbReference type="ARBA" id="ARBA00023306"/>
    </source>
</evidence>
<evidence type="ECO:0000313" key="12">
    <source>
        <dbReference type="Proteomes" id="UP000077069"/>
    </source>
</evidence>
<dbReference type="RefSeq" id="XP_018034452.1">
    <property type="nucleotide sequence ID" value="XM_018187796.1"/>
</dbReference>
<evidence type="ECO:0000256" key="6">
    <source>
        <dbReference type="ARBA" id="ARBA00022838"/>
    </source>
</evidence>
<dbReference type="InterPro" id="IPR008685">
    <property type="entry name" value="Centromere_Mis12"/>
</dbReference>
<comment type="similarity">
    <text evidence="2">Belongs to the mis12 family.</text>
</comment>
<keyword evidence="6" id="KW-0995">Kinetochore</keyword>
<evidence type="ECO:0000256" key="3">
    <source>
        <dbReference type="ARBA" id="ARBA00022454"/>
    </source>
</evidence>
<evidence type="ECO:0000256" key="9">
    <source>
        <dbReference type="ARBA" id="ARBA00023328"/>
    </source>
</evidence>
<dbReference type="Proteomes" id="UP000077069">
    <property type="component" value="Unassembled WGS sequence"/>
</dbReference>